<dbReference type="CDD" id="cd00198">
    <property type="entry name" value="vWFA"/>
    <property type="match status" value="1"/>
</dbReference>
<dbReference type="InterPro" id="IPR008912">
    <property type="entry name" value="Uncharacterised_CoxE"/>
</dbReference>
<dbReference type="PIRSF" id="PIRSF010256">
    <property type="entry name" value="CoxE_vWa"/>
    <property type="match status" value="1"/>
</dbReference>
<feature type="region of interest" description="Disordered" evidence="1">
    <location>
        <begin position="106"/>
        <end position="126"/>
    </location>
</feature>
<dbReference type="PANTHER" id="PTHR39338:SF6">
    <property type="entry name" value="BLL5662 PROTEIN"/>
    <property type="match status" value="1"/>
</dbReference>
<evidence type="ECO:0000313" key="3">
    <source>
        <dbReference type="EMBL" id="SUZ88625.1"/>
    </source>
</evidence>
<feature type="domain" description="VWFA" evidence="2">
    <location>
        <begin position="215"/>
        <end position="391"/>
    </location>
</feature>
<dbReference type="Pfam" id="PF05762">
    <property type="entry name" value="VWA_CoxE"/>
    <property type="match status" value="1"/>
</dbReference>
<dbReference type="InterPro" id="IPR002035">
    <property type="entry name" value="VWF_A"/>
</dbReference>
<accession>A0A381RA45</accession>
<sequence>MQAPSGNQGRIAENIMYFARLLRSAGLPVGPGKVLDAISAVRLVGIGEQEDLYWCLFSQFVNRNDQRELFNQAFHIFWRNPHIMERMMGAMLPIIKVEQEEELEEMSRRLSEAMSNGSSTSNSEAASSKVEFDASFTFSEKEVLQEKDFEKMSAEEIAVAKQAIAQLRLPVMDLPTRRFKRAERGTQIDMRATLRAALRSPDVVPLKLKKPKRRQPPLVLLCDISGSMNQYSRMFLHFMHAMTNGRQRVHCFVFGTRLTYISRYLKHRDVDVALDKAAVVVKDWSGGTRIGACLKEFNNHWSRRVLTQGAITLIISDGLDRDNADGLKKEMDRLSKSSRRLVWLNPLLRFESFEPKAKGIRAMLPYVDDFKAAHNLKSLIELADLLSKQSSKQAYTPPEFMEHVA</sequence>
<proteinExistence type="predicted"/>
<dbReference type="EMBL" id="UINC01001780">
    <property type="protein sequence ID" value="SUZ88625.1"/>
    <property type="molecule type" value="Genomic_DNA"/>
</dbReference>
<reference evidence="3" key="1">
    <citation type="submission" date="2018-05" db="EMBL/GenBank/DDBJ databases">
        <authorList>
            <person name="Lanie J.A."/>
            <person name="Ng W.-L."/>
            <person name="Kazmierczak K.M."/>
            <person name="Andrzejewski T.M."/>
            <person name="Davidsen T.M."/>
            <person name="Wayne K.J."/>
            <person name="Tettelin H."/>
            <person name="Glass J.I."/>
            <person name="Rusch D."/>
            <person name="Podicherti R."/>
            <person name="Tsui H.-C.T."/>
            <person name="Winkler M.E."/>
        </authorList>
    </citation>
    <scope>NUCLEOTIDE SEQUENCE</scope>
</reference>
<protein>
    <recommendedName>
        <fullName evidence="2">VWFA domain-containing protein</fullName>
    </recommendedName>
</protein>
<organism evidence="3">
    <name type="scientific">marine metagenome</name>
    <dbReference type="NCBI Taxonomy" id="408172"/>
    <lineage>
        <taxon>unclassified sequences</taxon>
        <taxon>metagenomes</taxon>
        <taxon>ecological metagenomes</taxon>
    </lineage>
</organism>
<dbReference type="SUPFAM" id="SSF53300">
    <property type="entry name" value="vWA-like"/>
    <property type="match status" value="1"/>
</dbReference>
<dbReference type="AlphaFoldDB" id="A0A381RA45"/>
<gene>
    <name evidence="3" type="ORF">METZ01_LOCUS41479</name>
</gene>
<dbReference type="PANTHER" id="PTHR39338">
    <property type="entry name" value="BLL5662 PROTEIN-RELATED"/>
    <property type="match status" value="1"/>
</dbReference>
<dbReference type="InterPro" id="IPR036465">
    <property type="entry name" value="vWFA_dom_sf"/>
</dbReference>
<feature type="compositionally biased region" description="Low complexity" evidence="1">
    <location>
        <begin position="112"/>
        <end position="126"/>
    </location>
</feature>
<evidence type="ECO:0000256" key="1">
    <source>
        <dbReference type="SAM" id="MobiDB-lite"/>
    </source>
</evidence>
<evidence type="ECO:0000259" key="2">
    <source>
        <dbReference type="SMART" id="SM00327"/>
    </source>
</evidence>
<dbReference type="InterPro" id="IPR011195">
    <property type="entry name" value="UCP010256"/>
</dbReference>
<name>A0A381RA45_9ZZZZ</name>
<dbReference type="SMART" id="SM00327">
    <property type="entry name" value="VWA"/>
    <property type="match status" value="1"/>
</dbReference>